<reference evidence="15" key="1">
    <citation type="submission" date="2025-08" db="UniProtKB">
        <authorList>
            <consortium name="RefSeq"/>
        </authorList>
    </citation>
    <scope>IDENTIFICATION</scope>
</reference>
<evidence type="ECO:0000256" key="1">
    <source>
        <dbReference type="ARBA" id="ARBA00004255"/>
    </source>
</evidence>
<dbReference type="GO" id="GO:0000139">
    <property type="term" value="C:Golgi membrane"/>
    <property type="evidence" value="ECO:0007669"/>
    <property type="project" value="UniProtKB-SubCell"/>
</dbReference>
<protein>
    <recommendedName>
        <fullName evidence="5">Coatomer subunit epsilon</fullName>
    </recommendedName>
    <alternativeName>
        <fullName evidence="13">Epsilon-coat protein</fullName>
    </alternativeName>
</protein>
<evidence type="ECO:0000256" key="4">
    <source>
        <dbReference type="ARBA" id="ARBA00011775"/>
    </source>
</evidence>
<evidence type="ECO:0000256" key="9">
    <source>
        <dbReference type="ARBA" id="ARBA00022927"/>
    </source>
</evidence>
<dbReference type="PANTHER" id="PTHR10805:SF0">
    <property type="entry name" value="COATOMER SUBUNIT EPSILON"/>
    <property type="match status" value="1"/>
</dbReference>
<evidence type="ECO:0000256" key="2">
    <source>
        <dbReference type="ARBA" id="ARBA00004347"/>
    </source>
</evidence>
<keyword evidence="14" id="KW-1185">Reference proteome</keyword>
<evidence type="ECO:0000256" key="5">
    <source>
        <dbReference type="ARBA" id="ARBA00015828"/>
    </source>
</evidence>
<dbReference type="Gene3D" id="1.25.40.10">
    <property type="entry name" value="Tetratricopeptide repeat domain"/>
    <property type="match status" value="1"/>
</dbReference>
<evidence type="ECO:0000256" key="13">
    <source>
        <dbReference type="ARBA" id="ARBA00031602"/>
    </source>
</evidence>
<keyword evidence="10" id="KW-0333">Golgi apparatus</keyword>
<evidence type="ECO:0000256" key="7">
    <source>
        <dbReference type="ARBA" id="ARBA00022490"/>
    </source>
</evidence>
<evidence type="ECO:0000256" key="3">
    <source>
        <dbReference type="ARBA" id="ARBA00008827"/>
    </source>
</evidence>
<dbReference type="RefSeq" id="XP_003737955.1">
    <property type="nucleotide sequence ID" value="XM_003737907.1"/>
</dbReference>
<dbReference type="InterPro" id="IPR006822">
    <property type="entry name" value="Coatomer_esu"/>
</dbReference>
<name>A0AAJ6QML1_9ACAR</name>
<keyword evidence="8" id="KW-0931">ER-Golgi transport</keyword>
<dbReference type="GO" id="GO:0006890">
    <property type="term" value="P:retrograde vesicle-mediated transport, Golgi to endoplasmic reticulum"/>
    <property type="evidence" value="ECO:0007669"/>
    <property type="project" value="InterPro"/>
</dbReference>
<dbReference type="GeneID" id="100901519"/>
<keyword evidence="11" id="KW-0472">Membrane</keyword>
<evidence type="ECO:0000256" key="10">
    <source>
        <dbReference type="ARBA" id="ARBA00023034"/>
    </source>
</evidence>
<dbReference type="Pfam" id="PF04733">
    <property type="entry name" value="Coatomer_E"/>
    <property type="match status" value="1"/>
</dbReference>
<keyword evidence="7" id="KW-0963">Cytoplasm</keyword>
<evidence type="ECO:0000256" key="8">
    <source>
        <dbReference type="ARBA" id="ARBA00022892"/>
    </source>
</evidence>
<dbReference type="GO" id="GO:0006888">
    <property type="term" value="P:endoplasmic reticulum to Golgi vesicle-mediated transport"/>
    <property type="evidence" value="ECO:0007669"/>
    <property type="project" value="TreeGrafter"/>
</dbReference>
<evidence type="ECO:0000256" key="12">
    <source>
        <dbReference type="ARBA" id="ARBA00023329"/>
    </source>
</evidence>
<dbReference type="AlphaFoldDB" id="A0AAJ6QML1"/>
<comment type="subcellular location">
    <subcellularLocation>
        <location evidence="2">Cytoplasmic vesicle</location>
        <location evidence="2">COPI-coated vesicle membrane</location>
        <topology evidence="2">Peripheral membrane protein</topology>
        <orientation evidence="2">Cytoplasmic side</orientation>
    </subcellularLocation>
    <subcellularLocation>
        <location evidence="1">Golgi apparatus membrane</location>
        <topology evidence="1">Peripheral membrane protein</topology>
        <orientation evidence="1">Cytoplasmic side</orientation>
    </subcellularLocation>
</comment>
<comment type="similarity">
    <text evidence="3">Belongs to the COPE family.</text>
</comment>
<organism evidence="14 15">
    <name type="scientific">Galendromus occidentalis</name>
    <name type="common">western predatory mite</name>
    <dbReference type="NCBI Taxonomy" id="34638"/>
    <lineage>
        <taxon>Eukaryota</taxon>
        <taxon>Metazoa</taxon>
        <taxon>Ecdysozoa</taxon>
        <taxon>Arthropoda</taxon>
        <taxon>Chelicerata</taxon>
        <taxon>Arachnida</taxon>
        <taxon>Acari</taxon>
        <taxon>Parasitiformes</taxon>
        <taxon>Mesostigmata</taxon>
        <taxon>Gamasina</taxon>
        <taxon>Phytoseioidea</taxon>
        <taxon>Phytoseiidae</taxon>
        <taxon>Typhlodrominae</taxon>
        <taxon>Galendromus</taxon>
    </lineage>
</organism>
<keyword evidence="6" id="KW-0813">Transport</keyword>
<dbReference type="GO" id="GO:0006891">
    <property type="term" value="P:intra-Golgi vesicle-mediated transport"/>
    <property type="evidence" value="ECO:0007669"/>
    <property type="project" value="TreeGrafter"/>
</dbReference>
<dbReference type="PANTHER" id="PTHR10805">
    <property type="entry name" value="COATOMER SUBUNIT EPSILON"/>
    <property type="match status" value="1"/>
</dbReference>
<accession>A0AAJ6QML1</accession>
<dbReference type="Proteomes" id="UP000694867">
    <property type="component" value="Unplaced"/>
</dbReference>
<dbReference type="SUPFAM" id="SSF48452">
    <property type="entry name" value="TPR-like"/>
    <property type="match status" value="1"/>
</dbReference>
<dbReference type="GO" id="GO:0030126">
    <property type="term" value="C:COPI vesicle coat"/>
    <property type="evidence" value="ECO:0007669"/>
    <property type="project" value="TreeGrafter"/>
</dbReference>
<proteinExistence type="inferred from homology"/>
<dbReference type="GO" id="GO:0015031">
    <property type="term" value="P:protein transport"/>
    <property type="evidence" value="ECO:0007669"/>
    <property type="project" value="UniProtKB-KW"/>
</dbReference>
<dbReference type="GO" id="GO:0005198">
    <property type="term" value="F:structural molecule activity"/>
    <property type="evidence" value="ECO:0007669"/>
    <property type="project" value="InterPro"/>
</dbReference>
<evidence type="ECO:0000256" key="6">
    <source>
        <dbReference type="ARBA" id="ARBA00022448"/>
    </source>
</evidence>
<keyword evidence="12" id="KW-0968">Cytoplasmic vesicle</keyword>
<keyword evidence="9" id="KW-0653">Protein transport</keyword>
<evidence type="ECO:0000313" key="14">
    <source>
        <dbReference type="Proteomes" id="UP000694867"/>
    </source>
</evidence>
<evidence type="ECO:0000256" key="11">
    <source>
        <dbReference type="ARBA" id="ARBA00023136"/>
    </source>
</evidence>
<comment type="subunit">
    <text evidence="4">Oligomeric complex that consists of at least the alpha, beta, beta', gamma, delta, epsilon and zeta subunits.</text>
</comment>
<sequence>MIDLVMGAFPSLNPASIAMDFEMAVFNAFIAAFPNAEIHGCLFHLFKSVVLYNCDILEAMALSLQCYVHSDRLDLATNEMKRMVAKDEDASLTQLCSGLLYLALGGDNLEEAFYIFTEMAEKNTKTPLLSVGLASVLIAQGKFEEADSVLAESLEKDPNHLETVINQVVVSQFLGKSSEVCTRLLSQLKNSNQSHPFILDYQLKEQLFQTLCRSFAN</sequence>
<dbReference type="KEGG" id="goe:100901519"/>
<dbReference type="InterPro" id="IPR011990">
    <property type="entry name" value="TPR-like_helical_dom_sf"/>
</dbReference>
<evidence type="ECO:0000313" key="15">
    <source>
        <dbReference type="RefSeq" id="XP_003737955.1"/>
    </source>
</evidence>
<gene>
    <name evidence="15" type="primary">LOC100901519</name>
</gene>